<evidence type="ECO:0000256" key="7">
    <source>
        <dbReference type="ARBA" id="ARBA00023180"/>
    </source>
</evidence>
<feature type="domain" description="G-protein coupled receptors family 1 profile" evidence="10">
    <location>
        <begin position="40"/>
        <end position="293"/>
    </location>
</feature>
<dbReference type="AlphaFoldDB" id="A0A8X8BIE4"/>
<accession>A0A8X8BIE4</accession>
<keyword evidence="3 9" id="KW-1133">Transmembrane helix</keyword>
<evidence type="ECO:0000259" key="10">
    <source>
        <dbReference type="PROSITE" id="PS50262"/>
    </source>
</evidence>
<evidence type="ECO:0000256" key="5">
    <source>
        <dbReference type="ARBA" id="ARBA00023136"/>
    </source>
</evidence>
<protein>
    <submittedName>
        <fullName evidence="11">LPAR6 protein</fullName>
    </submittedName>
</protein>
<dbReference type="CDD" id="cd14982">
    <property type="entry name" value="7tmA_purinoceptor-like"/>
    <property type="match status" value="1"/>
</dbReference>
<organism evidence="11 12">
    <name type="scientific">Polypterus senegalus</name>
    <name type="common">Senegal bichir</name>
    <dbReference type="NCBI Taxonomy" id="55291"/>
    <lineage>
        <taxon>Eukaryota</taxon>
        <taxon>Metazoa</taxon>
        <taxon>Chordata</taxon>
        <taxon>Craniata</taxon>
        <taxon>Vertebrata</taxon>
        <taxon>Euteleostomi</taxon>
        <taxon>Actinopterygii</taxon>
        <taxon>Polypteriformes</taxon>
        <taxon>Polypteridae</taxon>
        <taxon>Polypterus</taxon>
    </lineage>
</organism>
<reference evidence="11 12" key="1">
    <citation type="journal article" date="2021" name="Cell">
        <title>Tracing the genetic footprints of vertebrate landing in non-teleost ray-finned fishes.</title>
        <authorList>
            <person name="Bi X."/>
            <person name="Wang K."/>
            <person name="Yang L."/>
            <person name="Pan H."/>
            <person name="Jiang H."/>
            <person name="Wei Q."/>
            <person name="Fang M."/>
            <person name="Yu H."/>
            <person name="Zhu C."/>
            <person name="Cai Y."/>
            <person name="He Y."/>
            <person name="Gan X."/>
            <person name="Zeng H."/>
            <person name="Yu D."/>
            <person name="Zhu Y."/>
            <person name="Jiang H."/>
            <person name="Qiu Q."/>
            <person name="Yang H."/>
            <person name="Zhang Y.E."/>
            <person name="Wang W."/>
            <person name="Zhu M."/>
            <person name="He S."/>
            <person name="Zhang G."/>
        </authorList>
    </citation>
    <scope>NUCLEOTIDE SEQUENCE [LARGE SCALE GENOMIC DNA]</scope>
    <source>
        <strain evidence="11">Bchr_013</strain>
    </source>
</reference>
<keyword evidence="6" id="KW-0675">Receptor</keyword>
<keyword evidence="2 9" id="KW-0812">Transmembrane</keyword>
<feature type="transmembrane region" description="Helical" evidence="9">
    <location>
        <begin position="181"/>
        <end position="211"/>
    </location>
</feature>
<name>A0A8X8BIE4_POLSE</name>
<dbReference type="Proteomes" id="UP000886611">
    <property type="component" value="Unassembled WGS sequence"/>
</dbReference>
<gene>
    <name evidence="11" type="primary">Lpar6</name>
    <name evidence="11" type="ORF">GTO96_0013893</name>
</gene>
<evidence type="ECO:0000256" key="9">
    <source>
        <dbReference type="SAM" id="Phobius"/>
    </source>
</evidence>
<keyword evidence="4" id="KW-0297">G-protein coupled receptor</keyword>
<evidence type="ECO:0000256" key="8">
    <source>
        <dbReference type="ARBA" id="ARBA00023224"/>
    </source>
</evidence>
<dbReference type="Gene3D" id="1.20.1070.10">
    <property type="entry name" value="Rhodopsin 7-helix transmembrane proteins"/>
    <property type="match status" value="1"/>
</dbReference>
<dbReference type="PRINTS" id="PR00237">
    <property type="entry name" value="GPCRRHODOPSN"/>
</dbReference>
<evidence type="ECO:0000256" key="1">
    <source>
        <dbReference type="ARBA" id="ARBA00004141"/>
    </source>
</evidence>
<evidence type="ECO:0000256" key="2">
    <source>
        <dbReference type="ARBA" id="ARBA00022692"/>
    </source>
</evidence>
<dbReference type="GO" id="GO:0007200">
    <property type="term" value="P:phospholipase C-activating G protein-coupled receptor signaling pathway"/>
    <property type="evidence" value="ECO:0007669"/>
    <property type="project" value="TreeGrafter"/>
</dbReference>
<dbReference type="PROSITE" id="PS50262">
    <property type="entry name" value="G_PROTEIN_RECEP_F1_2"/>
    <property type="match status" value="1"/>
</dbReference>
<dbReference type="EMBL" id="JAATIS010008602">
    <property type="protein sequence ID" value="KAG2456416.1"/>
    <property type="molecule type" value="Genomic_DNA"/>
</dbReference>
<feature type="transmembrane region" description="Helical" evidence="9">
    <location>
        <begin position="139"/>
        <end position="161"/>
    </location>
</feature>
<evidence type="ECO:0000256" key="3">
    <source>
        <dbReference type="ARBA" id="ARBA00022989"/>
    </source>
</evidence>
<dbReference type="InterPro" id="IPR000276">
    <property type="entry name" value="GPCR_Rhodpsn"/>
</dbReference>
<sequence length="311" mass="35602">MDLVNATITTETTNCTFDSSYRFIFHQITYSIIFIIGLVGNGLALCRFCRERKNISSTAVYMANLSVADLIFVASLPLRIYYYHLTNFKSPVGFYCFLTFTLKYISLYGGIFFLVCIAADRLVAVVYPTAKRLRRLSTARLISTVVWCLILTLSISIPILHRSSTKNHDPCLLDPSSQQNQGFILIVLFLVESAFLLPLFLLLFSYCRIVHTLRKSSPLIFRKSWEKRTMRMIYSVIAVFLLCFGPYHLNLFFYTLGKVGLIQNCNVSKLTRALQPVVLSLASMNCCFNPLIYYFSSKMFRKDAYMNSSSQ</sequence>
<dbReference type="Pfam" id="PF00001">
    <property type="entry name" value="7tm_1"/>
    <property type="match status" value="1"/>
</dbReference>
<dbReference type="SUPFAM" id="SSF81321">
    <property type="entry name" value="Family A G protein-coupled receptor-like"/>
    <property type="match status" value="1"/>
</dbReference>
<evidence type="ECO:0000313" key="12">
    <source>
        <dbReference type="Proteomes" id="UP000886611"/>
    </source>
</evidence>
<dbReference type="GO" id="GO:0070915">
    <property type="term" value="F:lysophosphatidic acid receptor activity"/>
    <property type="evidence" value="ECO:0007669"/>
    <property type="project" value="TreeGrafter"/>
</dbReference>
<evidence type="ECO:0000313" key="11">
    <source>
        <dbReference type="EMBL" id="KAG2456416.1"/>
    </source>
</evidence>
<keyword evidence="8" id="KW-0807">Transducer</keyword>
<dbReference type="InterPro" id="IPR017452">
    <property type="entry name" value="GPCR_Rhodpsn_7TM"/>
</dbReference>
<dbReference type="PANTHER" id="PTHR24232:SF95">
    <property type="entry name" value="G-PROTEIN COUPLED RECEPTORS FAMILY 1 PROFILE DOMAIN-CONTAINING PROTEIN"/>
    <property type="match status" value="1"/>
</dbReference>
<comment type="caution">
    <text evidence="11">The sequence shown here is derived from an EMBL/GenBank/DDBJ whole genome shotgun (WGS) entry which is preliminary data.</text>
</comment>
<feature type="transmembrane region" description="Helical" evidence="9">
    <location>
        <begin position="232"/>
        <end position="253"/>
    </location>
</feature>
<feature type="non-terminal residue" evidence="11">
    <location>
        <position position="311"/>
    </location>
</feature>
<feature type="transmembrane region" description="Helical" evidence="9">
    <location>
        <begin position="61"/>
        <end position="84"/>
    </location>
</feature>
<keyword evidence="5 9" id="KW-0472">Membrane</keyword>
<dbReference type="GO" id="GO:0005886">
    <property type="term" value="C:plasma membrane"/>
    <property type="evidence" value="ECO:0007669"/>
    <property type="project" value="TreeGrafter"/>
</dbReference>
<dbReference type="GO" id="GO:0035025">
    <property type="term" value="P:positive regulation of Rho protein signal transduction"/>
    <property type="evidence" value="ECO:0007669"/>
    <property type="project" value="TreeGrafter"/>
</dbReference>
<feature type="non-terminal residue" evidence="11">
    <location>
        <position position="1"/>
    </location>
</feature>
<feature type="transmembrane region" description="Helical" evidence="9">
    <location>
        <begin position="28"/>
        <end position="49"/>
    </location>
</feature>
<evidence type="ECO:0000256" key="4">
    <source>
        <dbReference type="ARBA" id="ARBA00023040"/>
    </source>
</evidence>
<dbReference type="PANTHER" id="PTHR24232">
    <property type="entry name" value="G-PROTEIN COUPLED RECEPTOR"/>
    <property type="match status" value="1"/>
</dbReference>
<proteinExistence type="predicted"/>
<evidence type="ECO:0000256" key="6">
    <source>
        <dbReference type="ARBA" id="ARBA00023170"/>
    </source>
</evidence>
<keyword evidence="7" id="KW-0325">Glycoprotein</keyword>
<feature type="transmembrane region" description="Helical" evidence="9">
    <location>
        <begin position="273"/>
        <end position="296"/>
    </location>
</feature>
<comment type="subcellular location">
    <subcellularLocation>
        <location evidence="1">Membrane</location>
        <topology evidence="1">Multi-pass membrane protein</topology>
    </subcellularLocation>
</comment>
<keyword evidence="12" id="KW-1185">Reference proteome</keyword>
<feature type="transmembrane region" description="Helical" evidence="9">
    <location>
        <begin position="104"/>
        <end position="127"/>
    </location>
</feature>
<dbReference type="PRINTS" id="PR01157">
    <property type="entry name" value="P2YPURNOCPTR"/>
</dbReference>